<dbReference type="Proteomes" id="UP000294697">
    <property type="component" value="Unassembled WGS sequence"/>
</dbReference>
<reference evidence="1 2" key="1">
    <citation type="submission" date="2019-03" db="EMBL/GenBank/DDBJ databases">
        <title>Subsurface microbial communities from deep shales in Ohio and West Virginia, USA.</title>
        <authorList>
            <person name="Wrighton K."/>
        </authorList>
    </citation>
    <scope>NUCLEOTIDE SEQUENCE [LARGE SCALE GENOMIC DNA]</scope>
    <source>
        <strain evidence="1 2">MSL9.2</strain>
    </source>
</reference>
<dbReference type="EMBL" id="SODA01000035">
    <property type="protein sequence ID" value="TDV98828.1"/>
    <property type="molecule type" value="Genomic_DNA"/>
</dbReference>
<sequence>MFNYINTTNISNQKGVIIMKKVLLLTVVLMLSLSLSVYAHPPGEIEMSFNSENNMLEVTIPHNSDDSSAHFVNDVTVSLNGEQHIDQVFIMQTDEENQYLHYMIPGAKSGDTISLTAECNRFGSSEREITVE</sequence>
<dbReference type="AlphaFoldDB" id="A0A4R7YPA4"/>
<comment type="caution">
    <text evidence="1">The sequence shown here is derived from an EMBL/GenBank/DDBJ whole genome shotgun (WGS) entry which is preliminary data.</text>
</comment>
<accession>A0A4R7YPA4</accession>
<proteinExistence type="predicted"/>
<evidence type="ECO:0000313" key="2">
    <source>
        <dbReference type="Proteomes" id="UP000294697"/>
    </source>
</evidence>
<organism evidence="1 2">
    <name type="scientific">Halanaerobium saccharolyticum</name>
    <dbReference type="NCBI Taxonomy" id="43595"/>
    <lineage>
        <taxon>Bacteria</taxon>
        <taxon>Bacillati</taxon>
        <taxon>Bacillota</taxon>
        <taxon>Clostridia</taxon>
        <taxon>Halanaerobiales</taxon>
        <taxon>Halanaerobiaceae</taxon>
        <taxon>Halanaerobium</taxon>
    </lineage>
</organism>
<evidence type="ECO:0000313" key="1">
    <source>
        <dbReference type="EMBL" id="TDV98828.1"/>
    </source>
</evidence>
<gene>
    <name evidence="1" type="ORF">C8C77_1358</name>
</gene>
<protein>
    <submittedName>
        <fullName evidence="1">Uncharacterized protein</fullName>
    </submittedName>
</protein>
<name>A0A4R7YPA4_9FIRM</name>